<dbReference type="AlphaFoldDB" id="A0A2P5F8L3"/>
<sequence length="88" mass="10310">MQMDCSHISMNADYYKQVLRTRKAKEATYARHCLLWKGLTDELKSLSTIVFQYHIKEGVKVLLPSQKMENKNKKKITIKKIKVSCVYS</sequence>
<gene>
    <name evidence="1" type="ORF">TorRG33x02_101560</name>
</gene>
<evidence type="ECO:0000313" key="1">
    <source>
        <dbReference type="EMBL" id="PON94117.1"/>
    </source>
</evidence>
<reference evidence="2" key="1">
    <citation type="submission" date="2016-06" db="EMBL/GenBank/DDBJ databases">
        <title>Parallel loss of symbiosis genes in relatives of nitrogen-fixing non-legume Parasponia.</title>
        <authorList>
            <person name="Van Velzen R."/>
            <person name="Holmer R."/>
            <person name="Bu F."/>
            <person name="Rutten L."/>
            <person name="Van Zeijl A."/>
            <person name="Liu W."/>
            <person name="Santuari L."/>
            <person name="Cao Q."/>
            <person name="Sharma T."/>
            <person name="Shen D."/>
            <person name="Roswanjaya Y."/>
            <person name="Wardhani T."/>
            <person name="Kalhor M.S."/>
            <person name="Jansen J."/>
            <person name="Van den Hoogen J."/>
            <person name="Gungor B."/>
            <person name="Hartog M."/>
            <person name="Hontelez J."/>
            <person name="Verver J."/>
            <person name="Yang W.-C."/>
            <person name="Schijlen E."/>
            <person name="Repin R."/>
            <person name="Schilthuizen M."/>
            <person name="Schranz E."/>
            <person name="Heidstra R."/>
            <person name="Miyata K."/>
            <person name="Fedorova E."/>
            <person name="Kohlen W."/>
            <person name="Bisseling T."/>
            <person name="Smit S."/>
            <person name="Geurts R."/>
        </authorList>
    </citation>
    <scope>NUCLEOTIDE SEQUENCE [LARGE SCALE GENOMIC DNA]</scope>
    <source>
        <strain evidence="2">cv. RG33-2</strain>
    </source>
</reference>
<accession>A0A2P5F8L3</accession>
<organism evidence="1 2">
    <name type="scientific">Trema orientale</name>
    <name type="common">Charcoal tree</name>
    <name type="synonym">Celtis orientalis</name>
    <dbReference type="NCBI Taxonomy" id="63057"/>
    <lineage>
        <taxon>Eukaryota</taxon>
        <taxon>Viridiplantae</taxon>
        <taxon>Streptophyta</taxon>
        <taxon>Embryophyta</taxon>
        <taxon>Tracheophyta</taxon>
        <taxon>Spermatophyta</taxon>
        <taxon>Magnoliopsida</taxon>
        <taxon>eudicotyledons</taxon>
        <taxon>Gunneridae</taxon>
        <taxon>Pentapetalae</taxon>
        <taxon>rosids</taxon>
        <taxon>fabids</taxon>
        <taxon>Rosales</taxon>
        <taxon>Cannabaceae</taxon>
        <taxon>Trema</taxon>
    </lineage>
</organism>
<proteinExistence type="predicted"/>
<comment type="caution">
    <text evidence="1">The sequence shown here is derived from an EMBL/GenBank/DDBJ whole genome shotgun (WGS) entry which is preliminary data.</text>
</comment>
<keyword evidence="2" id="KW-1185">Reference proteome</keyword>
<dbReference type="Proteomes" id="UP000237000">
    <property type="component" value="Unassembled WGS sequence"/>
</dbReference>
<name>A0A2P5F8L3_TREOI</name>
<protein>
    <submittedName>
        <fullName evidence="1">Uncharacterized protein</fullName>
    </submittedName>
</protein>
<evidence type="ECO:0000313" key="2">
    <source>
        <dbReference type="Proteomes" id="UP000237000"/>
    </source>
</evidence>
<dbReference type="EMBL" id="JXTC01000054">
    <property type="protein sequence ID" value="PON94117.1"/>
    <property type="molecule type" value="Genomic_DNA"/>
</dbReference>
<dbReference type="OrthoDB" id="10584569at2759"/>
<dbReference type="InParanoid" id="A0A2P5F8L3"/>